<sequence>MAANILYEKRTWNVGDLKDRIEASPSSFTRFSVVRITHVKDLDSWLWHEYLQIILRDSDNSNLIRIVAERRTDNDHVVIGRWDAWREGTTPPNGDGDTDYPLALFTLEFHKNRPPLRQFAWLLSAVHDSCPEYNIVTANCYWYALTVYSSIYSLYWDTATERKWSWWFYRYFPPSIIPWWDLVTVPLMELSASAFKKDDMKEKEYPKMSGFHVTDDKANPAKDIKSMPARVAVNFWLGVQKRVAAESESYHSTLGSPELPTGTLTAEDIAATLPEPSEFSGIPHPVSHPDGEPDKCYPFRDQVHSICKVFFDDPLLEDYIKAADEQGFDKIFTPLSVKNIPPEYQEMLDAAGPEMLDPGSQLTQKDCDDLNKAVKACVGAVRMKQSPV</sequence>
<evidence type="ECO:0000313" key="1">
    <source>
        <dbReference type="EMBL" id="KZT55366.1"/>
    </source>
</evidence>
<protein>
    <submittedName>
        <fullName evidence="1">Uncharacterized protein</fullName>
    </submittedName>
</protein>
<reference evidence="1 2" key="1">
    <citation type="journal article" date="2016" name="Mol. Biol. Evol.">
        <title>Comparative Genomics of Early-Diverging Mushroom-Forming Fungi Provides Insights into the Origins of Lignocellulose Decay Capabilities.</title>
        <authorList>
            <person name="Nagy L.G."/>
            <person name="Riley R."/>
            <person name="Tritt A."/>
            <person name="Adam C."/>
            <person name="Daum C."/>
            <person name="Floudas D."/>
            <person name="Sun H."/>
            <person name="Yadav J.S."/>
            <person name="Pangilinan J."/>
            <person name="Larsson K.H."/>
            <person name="Matsuura K."/>
            <person name="Barry K."/>
            <person name="Labutti K."/>
            <person name="Kuo R."/>
            <person name="Ohm R.A."/>
            <person name="Bhattacharya S.S."/>
            <person name="Shirouzu T."/>
            <person name="Yoshinaga Y."/>
            <person name="Martin F.M."/>
            <person name="Grigoriev I.V."/>
            <person name="Hibbett D.S."/>
        </authorList>
    </citation>
    <scope>NUCLEOTIDE SEQUENCE [LARGE SCALE GENOMIC DNA]</scope>
    <source>
        <strain evidence="1 2">HHB12733</strain>
    </source>
</reference>
<dbReference type="STRING" id="1353952.A0A165ER40"/>
<name>A0A165ER40_9BASI</name>
<dbReference type="Proteomes" id="UP000076842">
    <property type="component" value="Unassembled WGS sequence"/>
</dbReference>
<accession>A0A165ER40</accession>
<dbReference type="InParanoid" id="A0A165ER40"/>
<gene>
    <name evidence="1" type="ORF">CALCODRAFT_556465</name>
</gene>
<dbReference type="AlphaFoldDB" id="A0A165ER40"/>
<proteinExistence type="predicted"/>
<dbReference type="EMBL" id="KV423996">
    <property type="protein sequence ID" value="KZT55366.1"/>
    <property type="molecule type" value="Genomic_DNA"/>
</dbReference>
<evidence type="ECO:0000313" key="2">
    <source>
        <dbReference type="Proteomes" id="UP000076842"/>
    </source>
</evidence>
<keyword evidence="2" id="KW-1185">Reference proteome</keyword>
<dbReference type="OrthoDB" id="3014488at2759"/>
<organism evidence="1 2">
    <name type="scientific">Calocera cornea HHB12733</name>
    <dbReference type="NCBI Taxonomy" id="1353952"/>
    <lineage>
        <taxon>Eukaryota</taxon>
        <taxon>Fungi</taxon>
        <taxon>Dikarya</taxon>
        <taxon>Basidiomycota</taxon>
        <taxon>Agaricomycotina</taxon>
        <taxon>Dacrymycetes</taxon>
        <taxon>Dacrymycetales</taxon>
        <taxon>Dacrymycetaceae</taxon>
        <taxon>Calocera</taxon>
    </lineage>
</organism>